<dbReference type="KEGG" id="vg:19488029"/>
<dbReference type="RefSeq" id="YP_009032166.1">
    <property type="nucleotide sequence ID" value="NC_024144.1"/>
</dbReference>
<sequence length="629" mass="71548">MVDELVLANDRDVRLVIAHWEDFYEPAVIDGITWEIERRGTPSKLEFTIVMDDILEFCEGNSVRLYYKGIGIFYGYIFQKKRDKENHIKIVAYDQLRYFKNKDTYVYSNKTASELVKMLAKDFNLKYNVIEDTKYKISRIEENKTLFDMILTALDDTLREKKEMYVLYDDFGRITLKNVASMKLDTVMNNDVIEDFDYNSSIDSDTYTKIKLVRDNEESGKRDVYIAQDSAHMRSWGILQMFDTVDKNMSEAEIKQKCDILLKLYNKKTKSLSLKNVLGDIRVRAGCLVPVFLNLGDIELQNYMLVEKVKHTFENNSHFMDLTLVDGDEFASYSSSSYSSGNSNNKDEKKNGTAQSTTKKNTGRKVPALFTAYWPGPGIEGGDTDCTGKKLVPKNQTCAAPMDVKKYYKSWYSEKFLKEHPFIKLNDKIKVILPGSSIDGKTYTVRDNGSAINISSSGVYDIDILMSTASECNRFGKRKGYIIINGDEEETYQVQGNNQNSNANNSKADKLISIAKSKLGCKYVWGAEGPNTFDCSGFTQWCYKQVGIKIPRTVATQSKAGKAVDLKDRSKWKAGDLLCRVGGGNSNHVMMYIGNGKMIHSPQTGDVVKIQSVDSYRKGKAYTHVRRFI</sequence>
<dbReference type="Proteomes" id="UP000019740">
    <property type="component" value="Segment"/>
</dbReference>
<feature type="domain" description="NlpC/P60" evidence="6">
    <location>
        <begin position="505"/>
        <end position="629"/>
    </location>
</feature>
<evidence type="ECO:0000256" key="1">
    <source>
        <dbReference type="ARBA" id="ARBA00007074"/>
    </source>
</evidence>
<dbReference type="EMBL" id="HG531805">
    <property type="protein sequence ID" value="CDI66644.1"/>
    <property type="molecule type" value="Genomic_DNA"/>
</dbReference>
<dbReference type="GeneID" id="19488029"/>
<dbReference type="GO" id="GO:0006508">
    <property type="term" value="P:proteolysis"/>
    <property type="evidence" value="ECO:0007669"/>
    <property type="project" value="UniProtKB-KW"/>
</dbReference>
<reference evidence="7 8" key="1">
    <citation type="submission" date="2013-10" db="EMBL/GenBank/DDBJ databases">
        <authorList>
            <person name="Hargreaves K."/>
        </authorList>
    </citation>
    <scope>NUCLEOTIDE SEQUENCE [LARGE SCALE GENOMIC DNA]</scope>
</reference>
<dbReference type="PROSITE" id="PS51935">
    <property type="entry name" value="NLPC_P60"/>
    <property type="match status" value="1"/>
</dbReference>
<accession>X5JAJ3</accession>
<dbReference type="PANTHER" id="PTHR47359">
    <property type="entry name" value="PEPTIDOGLYCAN DL-ENDOPEPTIDASE CWLO"/>
    <property type="match status" value="1"/>
</dbReference>
<dbReference type="GO" id="GO:0008234">
    <property type="term" value="F:cysteine-type peptidase activity"/>
    <property type="evidence" value="ECO:0007669"/>
    <property type="project" value="UniProtKB-KW"/>
</dbReference>
<keyword evidence="8" id="KW-1185">Reference proteome</keyword>
<proteinExistence type="inferred from homology"/>
<dbReference type="Gene3D" id="3.90.1720.10">
    <property type="entry name" value="endopeptidase domain like (from Nostoc punctiforme)"/>
    <property type="match status" value="1"/>
</dbReference>
<organism evidence="7 8">
    <name type="scientific">Clostridium phage CDMH1</name>
    <dbReference type="NCBI Taxonomy" id="1411095"/>
    <lineage>
        <taxon>Viruses</taxon>
        <taxon>Duplodnaviria</taxon>
        <taxon>Heunggongvirae</taxon>
        <taxon>Uroviricota</taxon>
        <taxon>Caudoviricetes</taxon>
        <taxon>Yongloolinvirus</taxon>
        <taxon>Yongloolinvirus CDMH1</taxon>
    </lineage>
</organism>
<dbReference type="Pfam" id="PF24032">
    <property type="entry name" value="YQBQ"/>
    <property type="match status" value="1"/>
</dbReference>
<dbReference type="InterPro" id="IPR051794">
    <property type="entry name" value="PG_Endopeptidase_C40"/>
</dbReference>
<dbReference type="Pfam" id="PF00877">
    <property type="entry name" value="NLPC_P60"/>
    <property type="match status" value="1"/>
</dbReference>
<feature type="region of interest" description="Disordered" evidence="5">
    <location>
        <begin position="337"/>
        <end position="361"/>
    </location>
</feature>
<evidence type="ECO:0000256" key="5">
    <source>
        <dbReference type="SAM" id="MobiDB-lite"/>
    </source>
</evidence>
<evidence type="ECO:0000313" key="8">
    <source>
        <dbReference type="Proteomes" id="UP000019740"/>
    </source>
</evidence>
<protein>
    <submittedName>
        <fullName evidence="7">Putative cell wall hydrolase protein</fullName>
    </submittedName>
</protein>
<evidence type="ECO:0000256" key="2">
    <source>
        <dbReference type="ARBA" id="ARBA00022670"/>
    </source>
</evidence>
<dbReference type="PANTHER" id="PTHR47359:SF3">
    <property type="entry name" value="NLP_P60 DOMAIN-CONTAINING PROTEIN-RELATED"/>
    <property type="match status" value="1"/>
</dbReference>
<comment type="similarity">
    <text evidence="1">Belongs to the peptidase C40 family.</text>
</comment>
<dbReference type="GO" id="GO:0001897">
    <property type="term" value="P:symbiont-mediated cytolysis of host cell"/>
    <property type="evidence" value="ECO:0007669"/>
    <property type="project" value="UniProtKB-ARBA"/>
</dbReference>
<dbReference type="InterPro" id="IPR000064">
    <property type="entry name" value="NLP_P60_dom"/>
</dbReference>
<evidence type="ECO:0000256" key="3">
    <source>
        <dbReference type="ARBA" id="ARBA00022801"/>
    </source>
</evidence>
<gene>
    <name evidence="7" type="primary">CDHM1_gp24</name>
</gene>
<keyword evidence="3 7" id="KW-0378">Hydrolase</keyword>
<dbReference type="InterPro" id="IPR056937">
    <property type="entry name" value="YqbQ/XkdQ"/>
</dbReference>
<keyword evidence="2" id="KW-0645">Protease</keyword>
<keyword evidence="4" id="KW-0788">Thiol protease</keyword>
<evidence type="ECO:0000256" key="4">
    <source>
        <dbReference type="ARBA" id="ARBA00022807"/>
    </source>
</evidence>
<dbReference type="SUPFAM" id="SSF54001">
    <property type="entry name" value="Cysteine proteinases"/>
    <property type="match status" value="1"/>
</dbReference>
<dbReference type="SUPFAM" id="SSF69279">
    <property type="entry name" value="Phage tail proteins"/>
    <property type="match status" value="1"/>
</dbReference>
<evidence type="ECO:0000259" key="6">
    <source>
        <dbReference type="PROSITE" id="PS51935"/>
    </source>
</evidence>
<name>X5JAJ3_9CAUD</name>
<dbReference type="InterPro" id="IPR038765">
    <property type="entry name" value="Papain-like_cys_pep_sf"/>
</dbReference>
<dbReference type="OrthoDB" id="3060at10239"/>
<reference evidence="7 8" key="2">
    <citation type="submission" date="2014-03" db="EMBL/GenBank/DDBJ databases">
        <title>What does the talking?: Quorum sensing signalling genes discovered in a bacteriophage genome.</title>
        <authorList>
            <person name="Hargreaves K.R."/>
            <person name="Kropinski A.M."/>
            <person name="Clokie M.R.J."/>
        </authorList>
    </citation>
    <scope>NUCLEOTIDE SEQUENCE [LARGE SCALE GENOMIC DNA]</scope>
</reference>
<evidence type="ECO:0000313" key="7">
    <source>
        <dbReference type="EMBL" id="CDI66644.1"/>
    </source>
</evidence>